<evidence type="ECO:0000256" key="4">
    <source>
        <dbReference type="ARBA" id="ARBA00022833"/>
    </source>
</evidence>
<evidence type="ECO:0000313" key="5">
    <source>
        <dbReference type="EMBL" id="XBP73045.1"/>
    </source>
</evidence>
<dbReference type="RefSeq" id="WP_349282979.1">
    <property type="nucleotide sequence ID" value="NZ_CBCSCU010000036.1"/>
</dbReference>
<dbReference type="AlphaFoldDB" id="A0AAU7LZJ1"/>
<dbReference type="EMBL" id="CP157678">
    <property type="protein sequence ID" value="XBP73045.1"/>
    <property type="molecule type" value="Genomic_DNA"/>
</dbReference>
<evidence type="ECO:0000256" key="1">
    <source>
        <dbReference type="ARBA" id="ARBA00001947"/>
    </source>
</evidence>
<dbReference type="Pfam" id="PF05853">
    <property type="entry name" value="BKACE"/>
    <property type="match status" value="1"/>
</dbReference>
<dbReference type="InterPro" id="IPR013785">
    <property type="entry name" value="Aldolase_TIM"/>
</dbReference>
<sequence>MNDEPLILTVAPNGAYKSTTDHAALPITPAALAATARACLDAGAAMLHLHVRLPDGRHSLRADDYRAAQAAIRAAVGPSLVIQVTTEAAGVYEPAEQVAVVYDLQPEAVSVSLRELLRPGLSEAELSRFFGWLVQTQTMTQVILYDAAEVAQWNQLRARGVIPEGRWFLLFVLGRYAAGQTSSPTDLLPFLQTWDGCHPWAMCAFGAQEHRCAMAALALGGHVRVGFENNLWRRDGSLAPDNSSLVRQVAESAALAGRPLASAAQVRERFQFG</sequence>
<comment type="cofactor">
    <cofactor evidence="1">
        <name>Zn(2+)</name>
        <dbReference type="ChEBI" id="CHEBI:29105"/>
    </cofactor>
</comment>
<keyword evidence="4" id="KW-0862">Zinc</keyword>
<dbReference type="GO" id="GO:0046872">
    <property type="term" value="F:metal ion binding"/>
    <property type="evidence" value="ECO:0007669"/>
    <property type="project" value="UniProtKB-KW"/>
</dbReference>
<name>A0AAU7LZJ1_9BURK</name>
<keyword evidence="5" id="KW-0614">Plasmid</keyword>
<organism evidence="5">
    <name type="scientific">Polaromonas hydrogenivorans</name>
    <dbReference type="NCBI Taxonomy" id="335476"/>
    <lineage>
        <taxon>Bacteria</taxon>
        <taxon>Pseudomonadati</taxon>
        <taxon>Pseudomonadota</taxon>
        <taxon>Betaproteobacteria</taxon>
        <taxon>Burkholderiales</taxon>
        <taxon>Comamonadaceae</taxon>
        <taxon>Polaromonas</taxon>
    </lineage>
</organism>
<evidence type="ECO:0000256" key="3">
    <source>
        <dbReference type="ARBA" id="ARBA00022723"/>
    </source>
</evidence>
<evidence type="ECO:0000256" key="2">
    <source>
        <dbReference type="ARBA" id="ARBA00022679"/>
    </source>
</evidence>
<keyword evidence="3" id="KW-0479">Metal-binding</keyword>
<geneLocation type="plasmid" evidence="5">
    <name>p3</name>
</geneLocation>
<protein>
    <submittedName>
        <fullName evidence="5">3-keto-5-aminohexanoate cleavage protein</fullName>
    </submittedName>
</protein>
<dbReference type="GO" id="GO:0043720">
    <property type="term" value="F:3-keto-5-aminohexanoate cleavage activity"/>
    <property type="evidence" value="ECO:0007669"/>
    <property type="project" value="InterPro"/>
</dbReference>
<keyword evidence="2" id="KW-0808">Transferase</keyword>
<reference evidence="5" key="1">
    <citation type="submission" date="2024-05" db="EMBL/GenBank/DDBJ databases">
        <authorList>
            <person name="Bunk B."/>
            <person name="Swiderski J."/>
            <person name="Sproer C."/>
            <person name="Thiel V."/>
        </authorList>
    </citation>
    <scope>NUCLEOTIDE SEQUENCE</scope>
    <source>
        <strain evidence="5">DSM 17735</strain>
        <plasmid evidence="5">p3</plasmid>
    </source>
</reference>
<dbReference type="InterPro" id="IPR008567">
    <property type="entry name" value="BKACE"/>
</dbReference>
<accession>A0AAU7LZJ1</accession>
<dbReference type="PANTHER" id="PTHR37418">
    <property type="entry name" value="3-KETO-5-AMINOHEXANOATE CLEAVAGE ENZYME-RELATED"/>
    <property type="match status" value="1"/>
</dbReference>
<dbReference type="Gene3D" id="3.20.20.70">
    <property type="entry name" value="Aldolase class I"/>
    <property type="match status" value="1"/>
</dbReference>
<proteinExistence type="predicted"/>
<dbReference type="PANTHER" id="PTHR37418:SF2">
    <property type="entry name" value="3-KETO-5-AMINOHEXANOATE CLEAVAGE ENZYME"/>
    <property type="match status" value="1"/>
</dbReference>
<gene>
    <name evidence="5" type="ORF">ABLV49_23985</name>
</gene>